<dbReference type="GO" id="GO:0003723">
    <property type="term" value="F:RNA binding"/>
    <property type="evidence" value="ECO:0007669"/>
    <property type="project" value="UniProtKB-UniRule"/>
</dbReference>
<dbReference type="GO" id="GO:0005829">
    <property type="term" value="C:cytosol"/>
    <property type="evidence" value="ECO:0007669"/>
    <property type="project" value="TreeGrafter"/>
</dbReference>
<name>A0A1D8K606_9GAMM</name>
<evidence type="ECO:0000256" key="4">
    <source>
        <dbReference type="ARBA" id="ARBA00022679"/>
    </source>
</evidence>
<feature type="binding site" evidence="7 8">
    <location>
        <position position="83"/>
    </location>
    <ligand>
        <name>S-adenosyl-L-methionine</name>
        <dbReference type="ChEBI" id="CHEBI:59789"/>
    </ligand>
</feature>
<sequence length="265" mass="29035">MSHVPRKRFGQHFLHDARVIARIADAIGPRAEEALVEIGPGQGALTTALLARIPRLDVVELDRDLVPRLRTRFGDRLQVHEADALRFDFAALAPPQGLRVVGNLPYNISTPLIFHLLEAAPHIRDMTFLLQLEVVQRLAAAPDSKSYGRLSVMVQYRCRAEALFEVGPGAFTPPPKVDSALVRLTPWPELPHPAADEALFARIVAQAFAQRRKTLGRALRGLANEESFAQAGIDPVRRAETLAVAEFVRLADAARTPAAATGHNP</sequence>
<dbReference type="InterPro" id="IPR029063">
    <property type="entry name" value="SAM-dependent_MTases_sf"/>
</dbReference>
<reference evidence="10 11" key="1">
    <citation type="submission" date="2016-09" db="EMBL/GenBank/DDBJ databases">
        <title>Acidihalobacter prosperus V6 (DSM14174).</title>
        <authorList>
            <person name="Khaleque H.N."/>
            <person name="Ramsay J.P."/>
            <person name="Murphy R.J.T."/>
            <person name="Kaksonen A.H."/>
            <person name="Boxall N.J."/>
            <person name="Watkin E.L.J."/>
        </authorList>
    </citation>
    <scope>NUCLEOTIDE SEQUENCE [LARGE SCALE GENOMIC DNA]</scope>
    <source>
        <strain evidence="10 11">V6</strain>
    </source>
</reference>
<dbReference type="Proteomes" id="UP000095342">
    <property type="component" value="Chromosome"/>
</dbReference>
<keyword evidence="1 7" id="KW-0963">Cytoplasm</keyword>
<dbReference type="EMBL" id="CP017448">
    <property type="protein sequence ID" value="AOV16399.1"/>
    <property type="molecule type" value="Genomic_DNA"/>
</dbReference>
<comment type="function">
    <text evidence="7">Specifically dimethylates two adjacent adenosines (A1518 and A1519) in the loop of a conserved hairpin near the 3'-end of 16S rRNA in the 30S particle. May play a critical role in biogenesis of 30S subunits.</text>
</comment>
<feature type="binding site" evidence="7 8">
    <location>
        <position position="60"/>
    </location>
    <ligand>
        <name>S-adenosyl-L-methionine</name>
        <dbReference type="ChEBI" id="CHEBI:59789"/>
    </ligand>
</feature>
<dbReference type="PANTHER" id="PTHR11727">
    <property type="entry name" value="DIMETHYLADENOSINE TRANSFERASE"/>
    <property type="match status" value="1"/>
</dbReference>
<gene>
    <name evidence="7" type="primary">rsmA</name>
    <name evidence="7" type="synonym">ksgA</name>
    <name evidence="10" type="ORF">BJI67_04340</name>
</gene>
<dbReference type="PROSITE" id="PS51689">
    <property type="entry name" value="SAM_RNA_A_N6_MT"/>
    <property type="match status" value="1"/>
</dbReference>
<keyword evidence="2 7" id="KW-0698">rRNA processing</keyword>
<comment type="subcellular location">
    <subcellularLocation>
        <location evidence="7">Cytoplasm</location>
    </subcellularLocation>
</comment>
<dbReference type="SMART" id="SM00650">
    <property type="entry name" value="rADc"/>
    <property type="match status" value="1"/>
</dbReference>
<evidence type="ECO:0000256" key="6">
    <source>
        <dbReference type="ARBA" id="ARBA00022884"/>
    </source>
</evidence>
<dbReference type="RefSeq" id="WP_070071991.1">
    <property type="nucleotide sequence ID" value="NZ_CP017448.1"/>
</dbReference>
<dbReference type="InterPro" id="IPR020598">
    <property type="entry name" value="rRNA_Ade_methylase_Trfase_N"/>
</dbReference>
<comment type="similarity">
    <text evidence="7">Belongs to the class I-like SAM-binding methyltransferase superfamily. rRNA adenine N(6)-methyltransferase family. RsmA subfamily.</text>
</comment>
<keyword evidence="6 7" id="KW-0694">RNA-binding</keyword>
<evidence type="ECO:0000256" key="2">
    <source>
        <dbReference type="ARBA" id="ARBA00022552"/>
    </source>
</evidence>
<evidence type="ECO:0000256" key="7">
    <source>
        <dbReference type="HAMAP-Rule" id="MF_00607"/>
    </source>
</evidence>
<proteinExistence type="inferred from homology"/>
<feature type="binding site" evidence="7 8">
    <location>
        <position position="103"/>
    </location>
    <ligand>
        <name>S-adenosyl-L-methionine</name>
        <dbReference type="ChEBI" id="CHEBI:59789"/>
    </ligand>
</feature>
<evidence type="ECO:0000256" key="3">
    <source>
        <dbReference type="ARBA" id="ARBA00022603"/>
    </source>
</evidence>
<dbReference type="EC" id="2.1.1.182" evidence="7"/>
<dbReference type="KEGG" id="aaeo:BJI67_04340"/>
<dbReference type="InterPro" id="IPR020596">
    <property type="entry name" value="rRNA_Ade_Mease_Trfase_CS"/>
</dbReference>
<feature type="binding site" evidence="7 8">
    <location>
        <position position="39"/>
    </location>
    <ligand>
        <name>S-adenosyl-L-methionine</name>
        <dbReference type="ChEBI" id="CHEBI:59789"/>
    </ligand>
</feature>
<dbReference type="PROSITE" id="PS01131">
    <property type="entry name" value="RRNA_A_DIMETH"/>
    <property type="match status" value="1"/>
</dbReference>
<dbReference type="Gene3D" id="3.40.50.150">
    <property type="entry name" value="Vaccinia Virus protein VP39"/>
    <property type="match status" value="1"/>
</dbReference>
<dbReference type="NCBIfam" id="TIGR00755">
    <property type="entry name" value="ksgA"/>
    <property type="match status" value="1"/>
</dbReference>
<dbReference type="InterPro" id="IPR001737">
    <property type="entry name" value="KsgA/Erm"/>
</dbReference>
<evidence type="ECO:0000259" key="9">
    <source>
        <dbReference type="SMART" id="SM00650"/>
    </source>
</evidence>
<feature type="binding site" evidence="7 8">
    <location>
        <position position="12"/>
    </location>
    <ligand>
        <name>S-adenosyl-L-methionine</name>
        <dbReference type="ChEBI" id="CHEBI:59789"/>
    </ligand>
</feature>
<dbReference type="Gene3D" id="1.10.8.100">
    <property type="entry name" value="Ribosomal RNA adenine dimethylase-like, domain 2"/>
    <property type="match status" value="1"/>
</dbReference>
<dbReference type="AlphaFoldDB" id="A0A1D8K606"/>
<evidence type="ECO:0000256" key="5">
    <source>
        <dbReference type="ARBA" id="ARBA00022691"/>
    </source>
</evidence>
<dbReference type="InterPro" id="IPR011530">
    <property type="entry name" value="rRNA_adenine_dimethylase"/>
</dbReference>
<dbReference type="InterPro" id="IPR023165">
    <property type="entry name" value="rRNA_Ade_diMease-like_C"/>
</dbReference>
<dbReference type="GO" id="GO:0052908">
    <property type="term" value="F:16S rRNA (adenine(1518)-N(6)/adenine(1519)-N(6))-dimethyltransferase activity"/>
    <property type="evidence" value="ECO:0007669"/>
    <property type="project" value="UniProtKB-EC"/>
</dbReference>
<dbReference type="FunFam" id="1.10.8.100:FF:000001">
    <property type="entry name" value="Ribosomal RNA small subunit methyltransferase A"/>
    <property type="match status" value="1"/>
</dbReference>
<keyword evidence="11" id="KW-1185">Reference proteome</keyword>
<protein>
    <recommendedName>
        <fullName evidence="7">Ribosomal RNA small subunit methyltransferase A</fullName>
        <ecNumber evidence="7">2.1.1.182</ecNumber>
    </recommendedName>
    <alternativeName>
        <fullName evidence="7">16S rRNA (adenine(1518)-N(6)/adenine(1519)-N(6))-dimethyltransferase</fullName>
    </alternativeName>
    <alternativeName>
        <fullName evidence="7">16S rRNA dimethyladenosine transferase</fullName>
    </alternativeName>
    <alternativeName>
        <fullName evidence="7">16S rRNA dimethylase</fullName>
    </alternativeName>
    <alternativeName>
        <fullName evidence="7">S-adenosylmethionine-6-N', N'-adenosyl(rRNA) dimethyltransferase</fullName>
    </alternativeName>
</protein>
<evidence type="ECO:0000313" key="11">
    <source>
        <dbReference type="Proteomes" id="UP000095342"/>
    </source>
</evidence>
<keyword evidence="5 7" id="KW-0949">S-adenosyl-L-methionine</keyword>
<evidence type="ECO:0000313" key="10">
    <source>
        <dbReference type="EMBL" id="AOV16399.1"/>
    </source>
</evidence>
<keyword evidence="4 7" id="KW-0808">Transferase</keyword>
<dbReference type="Pfam" id="PF00398">
    <property type="entry name" value="RrnaAD"/>
    <property type="match status" value="1"/>
</dbReference>
<evidence type="ECO:0000256" key="1">
    <source>
        <dbReference type="ARBA" id="ARBA00022490"/>
    </source>
</evidence>
<feature type="domain" description="Ribosomal RNA adenine methylase transferase N-terminal" evidence="9">
    <location>
        <begin position="19"/>
        <end position="188"/>
    </location>
</feature>
<keyword evidence="3 7" id="KW-0489">Methyltransferase</keyword>
<feature type="binding site" evidence="7 8">
    <location>
        <position position="14"/>
    </location>
    <ligand>
        <name>S-adenosyl-L-methionine</name>
        <dbReference type="ChEBI" id="CHEBI:59789"/>
    </ligand>
</feature>
<organism evidence="10 11">
    <name type="scientific">Acidihalobacter aeolianus</name>
    <dbReference type="NCBI Taxonomy" id="2792603"/>
    <lineage>
        <taxon>Bacteria</taxon>
        <taxon>Pseudomonadati</taxon>
        <taxon>Pseudomonadota</taxon>
        <taxon>Gammaproteobacteria</taxon>
        <taxon>Chromatiales</taxon>
        <taxon>Ectothiorhodospiraceae</taxon>
        <taxon>Acidihalobacter</taxon>
    </lineage>
</organism>
<dbReference type="HAMAP" id="MF_00607">
    <property type="entry name" value="16SrRNA_methyltr_A"/>
    <property type="match status" value="1"/>
</dbReference>
<evidence type="ECO:0000256" key="8">
    <source>
        <dbReference type="PROSITE-ProRule" id="PRU01026"/>
    </source>
</evidence>
<accession>A0A1D8K606</accession>
<dbReference type="SUPFAM" id="SSF53335">
    <property type="entry name" value="S-adenosyl-L-methionine-dependent methyltransferases"/>
    <property type="match status" value="1"/>
</dbReference>
<comment type="catalytic activity">
    <reaction evidence="7">
        <text>adenosine(1518)/adenosine(1519) in 16S rRNA + 4 S-adenosyl-L-methionine = N(6)-dimethyladenosine(1518)/N(6)-dimethyladenosine(1519) in 16S rRNA + 4 S-adenosyl-L-homocysteine + 4 H(+)</text>
        <dbReference type="Rhea" id="RHEA:19609"/>
        <dbReference type="Rhea" id="RHEA-COMP:10232"/>
        <dbReference type="Rhea" id="RHEA-COMP:10233"/>
        <dbReference type="ChEBI" id="CHEBI:15378"/>
        <dbReference type="ChEBI" id="CHEBI:57856"/>
        <dbReference type="ChEBI" id="CHEBI:59789"/>
        <dbReference type="ChEBI" id="CHEBI:74411"/>
        <dbReference type="ChEBI" id="CHEBI:74493"/>
        <dbReference type="EC" id="2.1.1.182"/>
    </reaction>
</comment>
<dbReference type="PANTHER" id="PTHR11727:SF7">
    <property type="entry name" value="DIMETHYLADENOSINE TRANSFERASE-RELATED"/>
    <property type="match status" value="1"/>
</dbReference>